<dbReference type="SMART" id="SM00454">
    <property type="entry name" value="SAM"/>
    <property type="match status" value="1"/>
</dbReference>
<evidence type="ECO:0000313" key="9">
    <source>
        <dbReference type="Proteomes" id="UP000597762"/>
    </source>
</evidence>
<evidence type="ECO:0000256" key="5">
    <source>
        <dbReference type="SAM" id="MobiDB-lite"/>
    </source>
</evidence>
<dbReference type="Gene3D" id="1.10.150.50">
    <property type="entry name" value="Transcription Factor, Ets-1"/>
    <property type="match status" value="1"/>
</dbReference>
<dbReference type="PANTHER" id="PTHR46573">
    <property type="entry name" value="WD REPEAT, SAM AND U-BOX DOMAIN-CONTAINING PROTEIN 1"/>
    <property type="match status" value="1"/>
</dbReference>
<keyword evidence="9" id="KW-1185">Reference proteome</keyword>
<dbReference type="InterPro" id="IPR013083">
    <property type="entry name" value="Znf_RING/FYVE/PHD"/>
</dbReference>
<dbReference type="PROSITE" id="PS50105">
    <property type="entry name" value="SAM_DOMAIN"/>
    <property type="match status" value="1"/>
</dbReference>
<dbReference type="SMART" id="SM00320">
    <property type="entry name" value="WD40"/>
    <property type="match status" value="5"/>
</dbReference>
<feature type="region of interest" description="Disordered" evidence="5">
    <location>
        <begin position="244"/>
        <end position="274"/>
    </location>
</feature>
<feature type="repeat" description="WD" evidence="4">
    <location>
        <begin position="202"/>
        <end position="243"/>
    </location>
</feature>
<evidence type="ECO:0000256" key="1">
    <source>
        <dbReference type="ARBA" id="ARBA00020894"/>
    </source>
</evidence>
<dbReference type="InterPro" id="IPR020472">
    <property type="entry name" value="WD40_PAC1"/>
</dbReference>
<dbReference type="PANTHER" id="PTHR46573:SF1">
    <property type="entry name" value="WD REPEAT, SAM AND U-BOX DOMAIN-CONTAINING PROTEIN 1"/>
    <property type="match status" value="1"/>
</dbReference>
<dbReference type="Pfam" id="PF04564">
    <property type="entry name" value="U-box"/>
    <property type="match status" value="1"/>
</dbReference>
<dbReference type="PROSITE" id="PS51698">
    <property type="entry name" value="U_BOX"/>
    <property type="match status" value="1"/>
</dbReference>
<keyword evidence="2 4" id="KW-0853">WD repeat</keyword>
<protein>
    <recommendedName>
        <fullName evidence="1">WD repeat, SAM and U-box domain-containing protein 1</fullName>
    </recommendedName>
</protein>
<dbReference type="InterPro" id="IPR019775">
    <property type="entry name" value="WD40_repeat_CS"/>
</dbReference>
<feature type="domain" description="SAM" evidence="6">
    <location>
        <begin position="287"/>
        <end position="351"/>
    </location>
</feature>
<accession>A0A812E3T8</accession>
<reference evidence="8" key="1">
    <citation type="submission" date="2021-01" db="EMBL/GenBank/DDBJ databases">
        <authorList>
            <person name="Li R."/>
            <person name="Bekaert M."/>
        </authorList>
    </citation>
    <scope>NUCLEOTIDE SEQUENCE</scope>
    <source>
        <strain evidence="8">Farmed</strain>
    </source>
</reference>
<proteinExistence type="predicted"/>
<evidence type="ECO:0000256" key="2">
    <source>
        <dbReference type="ARBA" id="ARBA00022574"/>
    </source>
</evidence>
<dbReference type="InterPro" id="IPR036322">
    <property type="entry name" value="WD40_repeat_dom_sf"/>
</dbReference>
<dbReference type="InterPro" id="IPR003613">
    <property type="entry name" value="Ubox_domain"/>
</dbReference>
<dbReference type="Proteomes" id="UP000597762">
    <property type="component" value="Unassembled WGS sequence"/>
</dbReference>
<sequence length="448" mass="50251">MCRRQNCRKRAVLEHPNRGGIRVCKFSPNSLFLVSGSDDETLCVWDVLSWRLLRNLKGHEAFVVTCAFSPDSQWMASGSNSGEIHIWDMSLNFGNCLVKEEVHDLGVAACDFSILYGYDGEPYENGKYLMATCGQDNLVKLWNVLCNGVLSITFTNRYVLSGHTAPVLSCCFSPHGKLLASGSFDKTVRLWNPLNGTAVKIFEGHTRYVTCCAFSHDAVFLASGSNDKTVKIWQIENDSQSEEAGVSSTSESFNQCPVTSTPSSTSSAPMQSISSSMPHWQKPINRWTVDEVCCWLGHIGYSNYEDNFRQNVIDGSELLSLTQESLEKSLRIMAYGIRNKIIRARDFLMEDATPGISSQADFDYTPDEYLCPISREIMQDPVIAADGYTYERAAIESWIKTAPDTESNCQNADTTSYHKLKTLESCLKRNRTANVMRKHIVKIWNSFI</sequence>
<evidence type="ECO:0000259" key="7">
    <source>
        <dbReference type="PROSITE" id="PS51698"/>
    </source>
</evidence>
<evidence type="ECO:0000256" key="3">
    <source>
        <dbReference type="ARBA" id="ARBA00022737"/>
    </source>
</evidence>
<dbReference type="Pfam" id="PF00400">
    <property type="entry name" value="WD40"/>
    <property type="match status" value="4"/>
</dbReference>
<organism evidence="8 9">
    <name type="scientific">Acanthosepion pharaonis</name>
    <name type="common">Pharaoh cuttlefish</name>
    <name type="synonym">Sepia pharaonis</name>
    <dbReference type="NCBI Taxonomy" id="158019"/>
    <lineage>
        <taxon>Eukaryota</taxon>
        <taxon>Metazoa</taxon>
        <taxon>Spiralia</taxon>
        <taxon>Lophotrochozoa</taxon>
        <taxon>Mollusca</taxon>
        <taxon>Cephalopoda</taxon>
        <taxon>Coleoidea</taxon>
        <taxon>Decapodiformes</taxon>
        <taxon>Sepiida</taxon>
        <taxon>Sepiina</taxon>
        <taxon>Sepiidae</taxon>
        <taxon>Acanthosepion</taxon>
    </lineage>
</organism>
<evidence type="ECO:0000256" key="4">
    <source>
        <dbReference type="PROSITE-ProRule" id="PRU00221"/>
    </source>
</evidence>
<dbReference type="Pfam" id="PF07647">
    <property type="entry name" value="SAM_2"/>
    <property type="match status" value="1"/>
</dbReference>
<comment type="caution">
    <text evidence="8">The sequence shown here is derived from an EMBL/GenBank/DDBJ whole genome shotgun (WGS) entry which is preliminary data.</text>
</comment>
<dbReference type="CDD" id="cd00200">
    <property type="entry name" value="WD40"/>
    <property type="match status" value="1"/>
</dbReference>
<dbReference type="InterPro" id="IPR013761">
    <property type="entry name" value="SAM/pointed_sf"/>
</dbReference>
<dbReference type="GO" id="GO:0016567">
    <property type="term" value="P:protein ubiquitination"/>
    <property type="evidence" value="ECO:0007669"/>
    <property type="project" value="InterPro"/>
</dbReference>
<dbReference type="PRINTS" id="PR00320">
    <property type="entry name" value="GPROTEINBRPT"/>
</dbReference>
<feature type="repeat" description="WD" evidence="4">
    <location>
        <begin position="14"/>
        <end position="55"/>
    </location>
</feature>
<feature type="compositionally biased region" description="Polar residues" evidence="5">
    <location>
        <begin position="246"/>
        <end position="258"/>
    </location>
</feature>
<name>A0A812E3T8_ACAPH</name>
<feature type="repeat" description="WD" evidence="4">
    <location>
        <begin position="56"/>
        <end position="90"/>
    </location>
</feature>
<dbReference type="Gene3D" id="2.130.10.10">
    <property type="entry name" value="YVTN repeat-like/Quinoprotein amine dehydrogenase"/>
    <property type="match status" value="2"/>
</dbReference>
<gene>
    <name evidence="8" type="ORF">SPHA_65649</name>
</gene>
<dbReference type="SUPFAM" id="SSF57850">
    <property type="entry name" value="RING/U-box"/>
    <property type="match status" value="1"/>
</dbReference>
<keyword evidence="3" id="KW-0677">Repeat</keyword>
<evidence type="ECO:0000313" key="8">
    <source>
        <dbReference type="EMBL" id="CAE1314638.1"/>
    </source>
</evidence>
<feature type="domain" description="U-box" evidence="7">
    <location>
        <begin position="364"/>
        <end position="405"/>
    </location>
</feature>
<dbReference type="PROSITE" id="PS50294">
    <property type="entry name" value="WD_REPEATS_REGION"/>
    <property type="match status" value="4"/>
</dbReference>
<dbReference type="InterPro" id="IPR001660">
    <property type="entry name" value="SAM"/>
</dbReference>
<dbReference type="InterPro" id="IPR052085">
    <property type="entry name" value="WD-SAM-U-box"/>
</dbReference>
<dbReference type="GO" id="GO:0004842">
    <property type="term" value="F:ubiquitin-protein transferase activity"/>
    <property type="evidence" value="ECO:0007669"/>
    <property type="project" value="InterPro"/>
</dbReference>
<dbReference type="CDD" id="cd16655">
    <property type="entry name" value="RING-Ubox_WDSUB1-like"/>
    <property type="match status" value="1"/>
</dbReference>
<dbReference type="SMART" id="SM00504">
    <property type="entry name" value="Ubox"/>
    <property type="match status" value="1"/>
</dbReference>
<evidence type="ECO:0000259" key="6">
    <source>
        <dbReference type="PROSITE" id="PS50105"/>
    </source>
</evidence>
<feature type="compositionally biased region" description="Low complexity" evidence="5">
    <location>
        <begin position="259"/>
        <end position="274"/>
    </location>
</feature>
<dbReference type="EMBL" id="CAHIKZ030004725">
    <property type="protein sequence ID" value="CAE1314638.1"/>
    <property type="molecule type" value="Genomic_DNA"/>
</dbReference>
<feature type="repeat" description="WD" evidence="4">
    <location>
        <begin position="160"/>
        <end position="201"/>
    </location>
</feature>
<dbReference type="Gene3D" id="3.30.40.10">
    <property type="entry name" value="Zinc/RING finger domain, C3HC4 (zinc finger)"/>
    <property type="match status" value="1"/>
</dbReference>
<dbReference type="InterPro" id="IPR015943">
    <property type="entry name" value="WD40/YVTN_repeat-like_dom_sf"/>
</dbReference>
<dbReference type="AlphaFoldDB" id="A0A812E3T8"/>
<dbReference type="SUPFAM" id="SSF50978">
    <property type="entry name" value="WD40 repeat-like"/>
    <property type="match status" value="1"/>
</dbReference>
<dbReference type="PROSITE" id="PS00678">
    <property type="entry name" value="WD_REPEATS_1"/>
    <property type="match status" value="1"/>
</dbReference>
<dbReference type="SUPFAM" id="SSF47769">
    <property type="entry name" value="SAM/Pointed domain"/>
    <property type="match status" value="1"/>
</dbReference>
<dbReference type="PROSITE" id="PS50082">
    <property type="entry name" value="WD_REPEATS_2"/>
    <property type="match status" value="4"/>
</dbReference>
<dbReference type="OrthoDB" id="10064100at2759"/>
<dbReference type="InterPro" id="IPR001680">
    <property type="entry name" value="WD40_rpt"/>
</dbReference>